<comment type="similarity">
    <text evidence="1">Belongs to the N(4)/N(6)-methyltransferase family.</text>
</comment>
<proteinExistence type="inferred from homology"/>
<dbReference type="InterPro" id="IPR001091">
    <property type="entry name" value="RM_Methyltransferase"/>
</dbReference>
<dbReference type="RefSeq" id="WP_184263687.1">
    <property type="nucleotide sequence ID" value="NZ_JACIIX010000008.1"/>
</dbReference>
<evidence type="ECO:0000256" key="2">
    <source>
        <dbReference type="ARBA" id="ARBA00011900"/>
    </source>
</evidence>
<feature type="domain" description="DNA methylase N-4/N-6" evidence="6">
    <location>
        <begin position="61"/>
        <end position="412"/>
    </location>
</feature>
<dbReference type="EMBL" id="JACIIX010000008">
    <property type="protein sequence ID" value="MBB6210862.1"/>
    <property type="molecule type" value="Genomic_DNA"/>
</dbReference>
<dbReference type="GO" id="GO:0003677">
    <property type="term" value="F:DNA binding"/>
    <property type="evidence" value="ECO:0007669"/>
    <property type="project" value="InterPro"/>
</dbReference>
<keyword evidence="3 7" id="KW-0489">Methyltransferase</keyword>
<protein>
    <recommendedName>
        <fullName evidence="2">site-specific DNA-methyltransferase (adenine-specific)</fullName>
        <ecNumber evidence="2">2.1.1.72</ecNumber>
    </recommendedName>
</protein>
<dbReference type="EC" id="2.1.1.72" evidence="2"/>
<dbReference type="PROSITE" id="PS00092">
    <property type="entry name" value="N6_MTASE"/>
    <property type="match status" value="1"/>
</dbReference>
<organism evidence="7 8">
    <name type="scientific">Novispirillum itersonii</name>
    <name type="common">Aquaspirillum itersonii</name>
    <dbReference type="NCBI Taxonomy" id="189"/>
    <lineage>
        <taxon>Bacteria</taxon>
        <taxon>Pseudomonadati</taxon>
        <taxon>Pseudomonadota</taxon>
        <taxon>Alphaproteobacteria</taxon>
        <taxon>Rhodospirillales</taxon>
        <taxon>Novispirillaceae</taxon>
        <taxon>Novispirillum</taxon>
    </lineage>
</organism>
<keyword evidence="8" id="KW-1185">Reference proteome</keyword>
<dbReference type="GO" id="GO:0009007">
    <property type="term" value="F:site-specific DNA-methyltransferase (adenine-specific) activity"/>
    <property type="evidence" value="ECO:0007669"/>
    <property type="project" value="UniProtKB-EC"/>
</dbReference>
<evidence type="ECO:0000313" key="7">
    <source>
        <dbReference type="EMBL" id="MBB6210862.1"/>
    </source>
</evidence>
<dbReference type="Pfam" id="PF01555">
    <property type="entry name" value="N6_N4_Mtase"/>
    <property type="match status" value="1"/>
</dbReference>
<name>A0A7W9ZG34_NOVIT</name>
<keyword evidence="4 7" id="KW-0808">Transferase</keyword>
<dbReference type="PRINTS" id="PR00508">
    <property type="entry name" value="S21N4MTFRASE"/>
</dbReference>
<dbReference type="GO" id="GO:0032259">
    <property type="term" value="P:methylation"/>
    <property type="evidence" value="ECO:0007669"/>
    <property type="project" value="UniProtKB-KW"/>
</dbReference>
<dbReference type="Gene3D" id="3.40.50.150">
    <property type="entry name" value="Vaccinia Virus protein VP39"/>
    <property type="match status" value="1"/>
</dbReference>
<evidence type="ECO:0000256" key="5">
    <source>
        <dbReference type="ARBA" id="ARBA00047942"/>
    </source>
</evidence>
<sequence>MPSLNWIGKEAVEHHHKEVPYRLVHCDGSLSAGDPDAGNLLVQGDNLEALKALLPYYGGQVKCIYIDPPFNTGAEDWIYNDNSNDPQIRAWLGKYVGDEASDLSRHDKWLCMMYPRARLLRDFLRLDGTLFLHIDDNELAYSIALFDEIFGRHNRLYVIAFKQASATGHKAINPGCVNIVNHIIIYAKSKAHWTPNRVFTGRERDKRYSSWIVNPDAPHSTWKITTLMNGFAAANGISLADARKLAKASPELIDDFVLENASSVCQLVTPDYNNVGQDTQKAIDLSTERPSEIFKVEREGYSDIYLKGGKRILFYRDKIKIIDGVAVSGEPLTTLWDDLLSNNIHNEGGVPFPKGKKPEALLKRCFELATSRNSADIVMDSFCGSGTTAAVAMKMGLRFITVEMGEHAESHAAKRLRAVVSGEDQSGVSRDLKWRGGSGFRYCRLGVPLFNEFGDIDGEVSFPDLAAHIFFAETGAPIPTRAQVGNAYLGKHGEKAVYLLYAQGQAGMPREALGNVLTPDALVALPPPPKGFEGTRVVYAEGSTVSPDRLKAEGVMFKQIPYQIEGV</sequence>
<reference evidence="7 8" key="1">
    <citation type="submission" date="2020-08" db="EMBL/GenBank/DDBJ databases">
        <title>Genomic Encyclopedia of Type Strains, Phase IV (KMG-IV): sequencing the most valuable type-strain genomes for metagenomic binning, comparative biology and taxonomic classification.</title>
        <authorList>
            <person name="Goeker M."/>
        </authorList>
    </citation>
    <scope>NUCLEOTIDE SEQUENCE [LARGE SCALE GENOMIC DNA]</scope>
    <source>
        <strain evidence="7 8">DSM 11590</strain>
    </source>
</reference>
<evidence type="ECO:0000256" key="1">
    <source>
        <dbReference type="ARBA" id="ARBA00006594"/>
    </source>
</evidence>
<dbReference type="InterPro" id="IPR029063">
    <property type="entry name" value="SAM-dependent_MTases_sf"/>
</dbReference>
<dbReference type="GO" id="GO:0008170">
    <property type="term" value="F:N-methyltransferase activity"/>
    <property type="evidence" value="ECO:0007669"/>
    <property type="project" value="InterPro"/>
</dbReference>
<dbReference type="InterPro" id="IPR002052">
    <property type="entry name" value="DNA_methylase_N6_adenine_CS"/>
</dbReference>
<dbReference type="SUPFAM" id="SSF53335">
    <property type="entry name" value="S-adenosyl-L-methionine-dependent methyltransferases"/>
    <property type="match status" value="1"/>
</dbReference>
<evidence type="ECO:0000256" key="3">
    <source>
        <dbReference type="ARBA" id="ARBA00022603"/>
    </source>
</evidence>
<comment type="catalytic activity">
    <reaction evidence="5">
        <text>a 2'-deoxyadenosine in DNA + S-adenosyl-L-methionine = an N(6)-methyl-2'-deoxyadenosine in DNA + S-adenosyl-L-homocysteine + H(+)</text>
        <dbReference type="Rhea" id="RHEA:15197"/>
        <dbReference type="Rhea" id="RHEA-COMP:12418"/>
        <dbReference type="Rhea" id="RHEA-COMP:12419"/>
        <dbReference type="ChEBI" id="CHEBI:15378"/>
        <dbReference type="ChEBI" id="CHEBI:57856"/>
        <dbReference type="ChEBI" id="CHEBI:59789"/>
        <dbReference type="ChEBI" id="CHEBI:90615"/>
        <dbReference type="ChEBI" id="CHEBI:90616"/>
        <dbReference type="EC" id="2.1.1.72"/>
    </reaction>
</comment>
<gene>
    <name evidence="7" type="ORF">FHS48_002292</name>
</gene>
<evidence type="ECO:0000313" key="8">
    <source>
        <dbReference type="Proteomes" id="UP000544872"/>
    </source>
</evidence>
<dbReference type="InterPro" id="IPR002941">
    <property type="entry name" value="DNA_methylase_N4/N6"/>
</dbReference>
<dbReference type="AlphaFoldDB" id="A0A7W9ZG34"/>
<evidence type="ECO:0000256" key="4">
    <source>
        <dbReference type="ARBA" id="ARBA00022679"/>
    </source>
</evidence>
<accession>A0A7W9ZG34</accession>
<comment type="caution">
    <text evidence="7">The sequence shown here is derived from an EMBL/GenBank/DDBJ whole genome shotgun (WGS) entry which is preliminary data.</text>
</comment>
<evidence type="ECO:0000259" key="6">
    <source>
        <dbReference type="Pfam" id="PF01555"/>
    </source>
</evidence>
<dbReference type="Proteomes" id="UP000544872">
    <property type="component" value="Unassembled WGS sequence"/>
</dbReference>